<proteinExistence type="predicted"/>
<reference evidence="3 4" key="1">
    <citation type="journal article" date="2017" name="Biotechnol. Biofuels">
        <title>Differential beta-glucosidase expression as a function of carbon source availability in Talaromyces amestolkiae: a genomic and proteomic approach.</title>
        <authorList>
            <person name="de Eugenio L.I."/>
            <person name="Mendez-Liter J.A."/>
            <person name="Nieto-Dominguez M."/>
            <person name="Alonso L."/>
            <person name="Gil-Munoz J."/>
            <person name="Barriuso J."/>
            <person name="Prieto A."/>
            <person name="Martinez M.J."/>
        </authorList>
    </citation>
    <scope>NUCLEOTIDE SEQUENCE [LARGE SCALE GENOMIC DNA]</scope>
    <source>
        <strain evidence="3 4">CIB</strain>
    </source>
</reference>
<evidence type="ECO:0000313" key="4">
    <source>
        <dbReference type="Proteomes" id="UP000249363"/>
    </source>
</evidence>
<dbReference type="SUPFAM" id="SSF50729">
    <property type="entry name" value="PH domain-like"/>
    <property type="match status" value="2"/>
</dbReference>
<dbReference type="AlphaFoldDB" id="A0A364L2E9"/>
<dbReference type="STRING" id="1196081.A0A364L2E9"/>
<protein>
    <recommendedName>
        <fullName evidence="2">PH domain-containing protein</fullName>
    </recommendedName>
</protein>
<keyword evidence="4" id="KW-1185">Reference proteome</keyword>
<dbReference type="CDD" id="cd13299">
    <property type="entry name" value="PH2_PH_fungal"/>
    <property type="match status" value="1"/>
</dbReference>
<feature type="region of interest" description="Disordered" evidence="1">
    <location>
        <begin position="1"/>
        <end position="41"/>
    </location>
</feature>
<feature type="region of interest" description="Disordered" evidence="1">
    <location>
        <begin position="241"/>
        <end position="295"/>
    </location>
</feature>
<evidence type="ECO:0000256" key="1">
    <source>
        <dbReference type="SAM" id="MobiDB-lite"/>
    </source>
</evidence>
<comment type="caution">
    <text evidence="3">The sequence shown here is derived from an EMBL/GenBank/DDBJ whole genome shotgun (WGS) entry which is preliminary data.</text>
</comment>
<dbReference type="InterPro" id="IPR001849">
    <property type="entry name" value="PH_domain"/>
</dbReference>
<dbReference type="PANTHER" id="PTHR14336">
    <property type="entry name" value="TANDEM PH DOMAIN CONTAINING PROTEIN"/>
    <property type="match status" value="1"/>
</dbReference>
<dbReference type="PANTHER" id="PTHR14336:SF8">
    <property type="entry name" value="PROTEIN OPY1"/>
    <property type="match status" value="1"/>
</dbReference>
<dbReference type="SMART" id="SM00233">
    <property type="entry name" value="PH"/>
    <property type="match status" value="2"/>
</dbReference>
<sequence>MAQSLSVVPSSQTAANSETRPIDVPPSKIGPMSVAGPSQSSASFRTGHLNLDTFSPVNEHGSFEFDRVLKRGKVFGKIKSRHAFKASWKPCYLVLRPNLLSVYKDEDEARLLLSVTLSDVAAVAPIHSARSHREHVWGIFSPSQNYRFQSISEQDAKVWIDRIRAEVHIDEEEEAIVAQSKSTKHIGVTTGYTSEGEEHAGIIASEYSDIGETDHTILSSSPELIRTVSLGHRGKSLPFAQDYSGNEMTEYSDLSDGPGGSSRPSQPHKISPEREDSSDQPAKRPSLAREPTASGVLGDPDRVICHGWLQGLHSKRGVRQWKKLWVVLRPVSLALYKDEREYCAIRIIPMSQVINAAEIDPISRSKNFCLQIITEDRPIYRFCAPDEESLAKWLGALKSIVVGRKKAMESRKVSTSSQTGAVPGPAPAAAAVASAPTIIATPEPFQPLR</sequence>
<dbReference type="OrthoDB" id="2157866at2759"/>
<dbReference type="InterPro" id="IPR011993">
    <property type="entry name" value="PH-like_dom_sf"/>
</dbReference>
<gene>
    <name evidence="3" type="ORF">BHQ10_005913</name>
</gene>
<feature type="domain" description="PH" evidence="2">
    <location>
        <begin position="67"/>
        <end position="168"/>
    </location>
</feature>
<dbReference type="RefSeq" id="XP_040734417.1">
    <property type="nucleotide sequence ID" value="XM_040878441.1"/>
</dbReference>
<evidence type="ECO:0000313" key="3">
    <source>
        <dbReference type="EMBL" id="RAO69901.1"/>
    </source>
</evidence>
<feature type="compositionally biased region" description="Polar residues" evidence="1">
    <location>
        <begin position="1"/>
        <end position="19"/>
    </location>
</feature>
<evidence type="ECO:0000259" key="2">
    <source>
        <dbReference type="PROSITE" id="PS50003"/>
    </source>
</evidence>
<name>A0A364L2E9_TALAM</name>
<dbReference type="Pfam" id="PF00169">
    <property type="entry name" value="PH"/>
    <property type="match status" value="2"/>
</dbReference>
<dbReference type="EMBL" id="MIKG01000010">
    <property type="protein sequence ID" value="RAO69901.1"/>
    <property type="molecule type" value="Genomic_DNA"/>
</dbReference>
<accession>A0A364L2E9</accession>
<dbReference type="PROSITE" id="PS50003">
    <property type="entry name" value="PH_DOMAIN"/>
    <property type="match status" value="2"/>
</dbReference>
<dbReference type="GeneID" id="63795129"/>
<organism evidence="3 4">
    <name type="scientific">Talaromyces amestolkiae</name>
    <dbReference type="NCBI Taxonomy" id="1196081"/>
    <lineage>
        <taxon>Eukaryota</taxon>
        <taxon>Fungi</taxon>
        <taxon>Dikarya</taxon>
        <taxon>Ascomycota</taxon>
        <taxon>Pezizomycotina</taxon>
        <taxon>Eurotiomycetes</taxon>
        <taxon>Eurotiomycetidae</taxon>
        <taxon>Eurotiales</taxon>
        <taxon>Trichocomaceae</taxon>
        <taxon>Talaromyces</taxon>
        <taxon>Talaromyces sect. Talaromyces</taxon>
    </lineage>
</organism>
<dbReference type="InterPro" id="IPR051707">
    <property type="entry name" value="PI-Interact_SigTrans_Reg"/>
</dbReference>
<dbReference type="Proteomes" id="UP000249363">
    <property type="component" value="Unassembled WGS sequence"/>
</dbReference>
<feature type="domain" description="PH" evidence="2">
    <location>
        <begin position="302"/>
        <end position="402"/>
    </location>
</feature>
<dbReference type="Gene3D" id="2.30.29.30">
    <property type="entry name" value="Pleckstrin-homology domain (PH domain)/Phosphotyrosine-binding domain (PTB)"/>
    <property type="match status" value="2"/>
</dbReference>